<organism evidence="1 2">
    <name type="scientific">Favolaschia claudopus</name>
    <dbReference type="NCBI Taxonomy" id="2862362"/>
    <lineage>
        <taxon>Eukaryota</taxon>
        <taxon>Fungi</taxon>
        <taxon>Dikarya</taxon>
        <taxon>Basidiomycota</taxon>
        <taxon>Agaricomycotina</taxon>
        <taxon>Agaricomycetes</taxon>
        <taxon>Agaricomycetidae</taxon>
        <taxon>Agaricales</taxon>
        <taxon>Marasmiineae</taxon>
        <taxon>Mycenaceae</taxon>
        <taxon>Favolaschia</taxon>
    </lineage>
</organism>
<comment type="caution">
    <text evidence="1">The sequence shown here is derived from an EMBL/GenBank/DDBJ whole genome shotgun (WGS) entry which is preliminary data.</text>
</comment>
<proteinExistence type="predicted"/>
<accession>A0AAV9Z9Z9</accession>
<keyword evidence="2" id="KW-1185">Reference proteome</keyword>
<dbReference type="Proteomes" id="UP001362999">
    <property type="component" value="Unassembled WGS sequence"/>
</dbReference>
<evidence type="ECO:0000313" key="2">
    <source>
        <dbReference type="Proteomes" id="UP001362999"/>
    </source>
</evidence>
<dbReference type="EMBL" id="JAWWNJ010000174">
    <property type="protein sequence ID" value="KAK6975112.1"/>
    <property type="molecule type" value="Genomic_DNA"/>
</dbReference>
<sequence>MEWKCIRTQLSKAKARNEVRWCRSCLAQIPIPTIHGIDSSWKLDQCTHPHRSSPDGAHHPVSSGSAAYSYRMHPAQYALTARKIKGRRRLSSPHPSHSDSIDVGCGVWRSACRRQLVGRRITLSTLRRMRRKLGDMRPPTPEIGEDDFVAIPSSPTPLLLFLRCRLAAADDQRDEIPESLSGQSCFSACCIFSVQEGGPQL</sequence>
<evidence type="ECO:0000313" key="1">
    <source>
        <dbReference type="EMBL" id="KAK6975112.1"/>
    </source>
</evidence>
<gene>
    <name evidence="1" type="ORF">R3P38DRAFT_560430</name>
</gene>
<protein>
    <submittedName>
        <fullName evidence="1">Uncharacterized protein</fullName>
    </submittedName>
</protein>
<name>A0AAV9Z9Z9_9AGAR</name>
<reference evidence="1 2" key="1">
    <citation type="journal article" date="2024" name="J Genomics">
        <title>Draft genome sequencing and assembly of Favolaschia claudopus CIRM-BRFM 2984 isolated from oak limbs.</title>
        <authorList>
            <person name="Navarro D."/>
            <person name="Drula E."/>
            <person name="Chaduli D."/>
            <person name="Cazenave R."/>
            <person name="Ahrendt S."/>
            <person name="Wang J."/>
            <person name="Lipzen A."/>
            <person name="Daum C."/>
            <person name="Barry K."/>
            <person name="Grigoriev I.V."/>
            <person name="Favel A."/>
            <person name="Rosso M.N."/>
            <person name="Martin F."/>
        </authorList>
    </citation>
    <scope>NUCLEOTIDE SEQUENCE [LARGE SCALE GENOMIC DNA]</scope>
    <source>
        <strain evidence="1 2">CIRM-BRFM 2984</strain>
    </source>
</reference>
<dbReference type="AlphaFoldDB" id="A0AAV9Z9Z9"/>